<sequence length="76" mass="8284">MRLPFVRALPGAAGPERESLADRAWPTGHGQRGMAAAPMRGAAGDAGEDDHARPAEGNPWRRPVVSQFEMWVRPRP</sequence>
<accession>A0A327M614</accession>
<dbReference type="EMBL" id="QLIX01000015">
    <property type="protein sequence ID" value="RAI57613.1"/>
    <property type="molecule type" value="Genomic_DNA"/>
</dbReference>
<feature type="region of interest" description="Disordered" evidence="1">
    <location>
        <begin position="1"/>
        <end position="61"/>
    </location>
</feature>
<evidence type="ECO:0000313" key="3">
    <source>
        <dbReference type="Proteomes" id="UP000249065"/>
    </source>
</evidence>
<reference evidence="3" key="1">
    <citation type="submission" date="2018-06" db="EMBL/GenBank/DDBJ databases">
        <authorList>
            <person name="Khan S.A."/>
        </authorList>
    </citation>
    <scope>NUCLEOTIDE SEQUENCE [LARGE SCALE GENOMIC DNA]</scope>
    <source>
        <strain evidence="3">DB-1506</strain>
    </source>
</reference>
<organism evidence="2 3">
    <name type="scientific">Roseicella frigidaeris</name>
    <dbReference type="NCBI Taxonomy" id="2230885"/>
    <lineage>
        <taxon>Bacteria</taxon>
        <taxon>Pseudomonadati</taxon>
        <taxon>Pseudomonadota</taxon>
        <taxon>Alphaproteobacteria</taxon>
        <taxon>Acetobacterales</taxon>
        <taxon>Roseomonadaceae</taxon>
        <taxon>Roseicella</taxon>
    </lineage>
</organism>
<gene>
    <name evidence="2" type="ORF">DOO78_17585</name>
</gene>
<name>A0A327M614_9PROT</name>
<dbReference type="Proteomes" id="UP000249065">
    <property type="component" value="Unassembled WGS sequence"/>
</dbReference>
<dbReference type="AlphaFoldDB" id="A0A327M614"/>
<feature type="compositionally biased region" description="Low complexity" evidence="1">
    <location>
        <begin position="32"/>
        <end position="45"/>
    </location>
</feature>
<keyword evidence="3" id="KW-1185">Reference proteome</keyword>
<protein>
    <submittedName>
        <fullName evidence="2">Uncharacterized protein</fullName>
    </submittedName>
</protein>
<evidence type="ECO:0000256" key="1">
    <source>
        <dbReference type="SAM" id="MobiDB-lite"/>
    </source>
</evidence>
<evidence type="ECO:0000313" key="2">
    <source>
        <dbReference type="EMBL" id="RAI57613.1"/>
    </source>
</evidence>
<comment type="caution">
    <text evidence="2">The sequence shown here is derived from an EMBL/GenBank/DDBJ whole genome shotgun (WGS) entry which is preliminary data.</text>
</comment>
<proteinExistence type="predicted"/>